<organism evidence="2 3">
    <name type="scientific">Candidatus Magnetaquiglobus chichijimensis</name>
    <dbReference type="NCBI Taxonomy" id="3141448"/>
    <lineage>
        <taxon>Bacteria</taxon>
        <taxon>Pseudomonadati</taxon>
        <taxon>Pseudomonadota</taxon>
        <taxon>Magnetococcia</taxon>
        <taxon>Magnetococcales</taxon>
        <taxon>Candidatus Magnetaquicoccaceae</taxon>
        <taxon>Candidatus Magnetaquiglobus</taxon>
    </lineage>
</organism>
<keyword evidence="3" id="KW-1185">Reference proteome</keyword>
<reference evidence="2 3" key="1">
    <citation type="submission" date="2024-09" db="EMBL/GenBank/DDBJ databases">
        <title>Draft genome sequence of Candidatus Magnetaquicoccaceae bacterium FCR-1.</title>
        <authorList>
            <person name="Shimoshige H."/>
            <person name="Shimamura S."/>
            <person name="Taoka A."/>
            <person name="Kobayashi H."/>
            <person name="Maekawa T."/>
        </authorList>
    </citation>
    <scope>NUCLEOTIDE SEQUENCE [LARGE SCALE GENOMIC DNA]</scope>
    <source>
        <strain evidence="2 3">FCR-1</strain>
    </source>
</reference>
<dbReference type="EMBL" id="BAAFGK010000005">
    <property type="protein sequence ID" value="GAB0058830.1"/>
    <property type="molecule type" value="Genomic_DNA"/>
</dbReference>
<feature type="domain" description="DUF4325" evidence="1">
    <location>
        <begin position="60"/>
        <end position="120"/>
    </location>
</feature>
<comment type="caution">
    <text evidence="2">The sequence shown here is derived from an EMBL/GenBank/DDBJ whole genome shotgun (WGS) entry which is preliminary data.</text>
</comment>
<dbReference type="InterPro" id="IPR025474">
    <property type="entry name" value="DUF4325"/>
</dbReference>
<accession>A0ABQ0CD76</accession>
<protein>
    <recommendedName>
        <fullName evidence="1">DUF4325 domain-containing protein</fullName>
    </recommendedName>
</protein>
<evidence type="ECO:0000259" key="1">
    <source>
        <dbReference type="Pfam" id="PF14213"/>
    </source>
</evidence>
<dbReference type="Pfam" id="PF14213">
    <property type="entry name" value="DUF4325"/>
    <property type="match status" value="1"/>
</dbReference>
<gene>
    <name evidence="2" type="ORF">SIID45300_03187</name>
</gene>
<proteinExistence type="predicted"/>
<evidence type="ECO:0000313" key="2">
    <source>
        <dbReference type="EMBL" id="GAB0058830.1"/>
    </source>
</evidence>
<name>A0ABQ0CD76_9PROT</name>
<dbReference type="Proteomes" id="UP001628193">
    <property type="component" value="Unassembled WGS sequence"/>
</dbReference>
<sequence length="138" mass="15566">MVDFDSVLHHFNWNLPEGDPLVVDHAQEPRARGAGDGQSNACHIVINNDFGRYAENKQEAINFKDRRLMPAIHEGKVIVFDFADVESAPHSFLNALLAEGVRALGLKAFKRLKFRNTTTSIRETIDYIFDENIPDTEG</sequence>
<evidence type="ECO:0000313" key="3">
    <source>
        <dbReference type="Proteomes" id="UP001628193"/>
    </source>
</evidence>